<reference evidence="1" key="1">
    <citation type="submission" date="2018-05" db="EMBL/GenBank/DDBJ databases">
        <authorList>
            <person name="Lanie J.A."/>
            <person name="Ng W.-L."/>
            <person name="Kazmierczak K.M."/>
            <person name="Andrzejewski T.M."/>
            <person name="Davidsen T.M."/>
            <person name="Wayne K.J."/>
            <person name="Tettelin H."/>
            <person name="Glass J.I."/>
            <person name="Rusch D."/>
            <person name="Podicherti R."/>
            <person name="Tsui H.-C.T."/>
            <person name="Winkler M.E."/>
        </authorList>
    </citation>
    <scope>NUCLEOTIDE SEQUENCE</scope>
</reference>
<organism evidence="1">
    <name type="scientific">marine metagenome</name>
    <dbReference type="NCBI Taxonomy" id="408172"/>
    <lineage>
        <taxon>unclassified sequences</taxon>
        <taxon>metagenomes</taxon>
        <taxon>ecological metagenomes</taxon>
    </lineage>
</organism>
<dbReference type="InterPro" id="IPR051199">
    <property type="entry name" value="LPS_LOS_Heptosyltrfase"/>
</dbReference>
<feature type="non-terminal residue" evidence="1">
    <location>
        <position position="1"/>
    </location>
</feature>
<dbReference type="GO" id="GO:0009244">
    <property type="term" value="P:lipopolysaccharide core region biosynthetic process"/>
    <property type="evidence" value="ECO:0007669"/>
    <property type="project" value="TreeGrafter"/>
</dbReference>
<protein>
    <submittedName>
        <fullName evidence="1">Uncharacterized protein</fullName>
    </submittedName>
</protein>
<evidence type="ECO:0000313" key="1">
    <source>
        <dbReference type="EMBL" id="SVE07802.1"/>
    </source>
</evidence>
<dbReference type="EMBL" id="UINC01192583">
    <property type="protein sequence ID" value="SVE07802.1"/>
    <property type="molecule type" value="Genomic_DNA"/>
</dbReference>
<dbReference type="AlphaFoldDB" id="A0A383AJ47"/>
<accession>A0A383AJ47</accession>
<gene>
    <name evidence="1" type="ORF">METZ01_LOCUS460656</name>
</gene>
<feature type="non-terminal residue" evidence="1">
    <location>
        <position position="198"/>
    </location>
</feature>
<dbReference type="SUPFAM" id="SSF53756">
    <property type="entry name" value="UDP-Glycosyltransferase/glycogen phosphorylase"/>
    <property type="match status" value="1"/>
</dbReference>
<dbReference type="Gene3D" id="3.40.50.2000">
    <property type="entry name" value="Glycogen Phosphorylase B"/>
    <property type="match status" value="1"/>
</dbReference>
<sequence length="198" mass="23159">VILIRQDAIGDFVMWLDTAKEYRQLYPPDKYKIILVGNKIWCGLAKALPYWDEVLVVDVKQFKTFSCYRWNLLRKIKNLGVQIAIQPTFSREFYHGDSLIRASDALRKVSSVGDMSNRNWLKKTIADGWHTELIPTSTQMITELERNAEFFQGLSAKPYQANYPKLKFHCTTTINWGKREYYVLFPGVSEALRQWPVE</sequence>
<dbReference type="GO" id="GO:0005829">
    <property type="term" value="C:cytosol"/>
    <property type="evidence" value="ECO:0007669"/>
    <property type="project" value="TreeGrafter"/>
</dbReference>
<dbReference type="PANTHER" id="PTHR30160">
    <property type="entry name" value="TETRAACYLDISACCHARIDE 4'-KINASE-RELATED"/>
    <property type="match status" value="1"/>
</dbReference>
<name>A0A383AJ47_9ZZZZ</name>
<dbReference type="GO" id="GO:0008713">
    <property type="term" value="F:ADP-heptose-lipopolysaccharide heptosyltransferase activity"/>
    <property type="evidence" value="ECO:0007669"/>
    <property type="project" value="TreeGrafter"/>
</dbReference>
<proteinExistence type="predicted"/>